<dbReference type="PANTHER" id="PTHR24166">
    <property type="entry name" value="ROLLING PEBBLES, ISOFORM B"/>
    <property type="match status" value="1"/>
</dbReference>
<evidence type="ECO:0008006" key="7">
    <source>
        <dbReference type="Google" id="ProtNLM"/>
    </source>
</evidence>
<evidence type="ECO:0000256" key="2">
    <source>
        <dbReference type="ARBA" id="ARBA00023043"/>
    </source>
</evidence>
<dbReference type="PANTHER" id="PTHR24166:SF48">
    <property type="entry name" value="PROTEIN VAPYRIN"/>
    <property type="match status" value="1"/>
</dbReference>
<dbReference type="GeneID" id="17262834"/>
<dbReference type="Pfam" id="PF00023">
    <property type="entry name" value="Ank"/>
    <property type="match status" value="1"/>
</dbReference>
<reference evidence="5" key="2">
    <citation type="submission" date="2024-10" db="UniProtKB">
        <authorList>
            <consortium name="EnsemblProtists"/>
        </authorList>
    </citation>
    <scope>IDENTIFICATION</scope>
</reference>
<dbReference type="InterPro" id="IPR036770">
    <property type="entry name" value="Ankyrin_rpt-contain_sf"/>
</dbReference>
<name>A0A0D3IZI8_EMIH1</name>
<sequence length="190" mass="19545">MRAVHAATGEGMTALMAAAATGQAKVLEASGNNGASALHIAASLGQMQAVEALLASGTTALHFAAEMGHAGVVQAALCAAGADSNARKSTGKTPPHSAADYDQDSQENTDKRHKRDTTPLYLAAQRGWTRAAEELLTRGADPNLVMRNTERANGATALHVAVENGHYATAELLLEHGALQLGSEGQTARP</sequence>
<feature type="repeat" description="ANK" evidence="3">
    <location>
        <begin position="33"/>
        <end position="57"/>
    </location>
</feature>
<accession>A0A0D3IZI8</accession>
<evidence type="ECO:0000256" key="3">
    <source>
        <dbReference type="PROSITE-ProRule" id="PRU00023"/>
    </source>
</evidence>
<protein>
    <recommendedName>
        <fullName evidence="7">Ankyrin repeat protein</fullName>
    </recommendedName>
</protein>
<dbReference type="Pfam" id="PF12796">
    <property type="entry name" value="Ank_2"/>
    <property type="match status" value="1"/>
</dbReference>
<dbReference type="SMART" id="SM00248">
    <property type="entry name" value="ANK"/>
    <property type="match status" value="4"/>
</dbReference>
<dbReference type="PRINTS" id="PR01415">
    <property type="entry name" value="ANKYRIN"/>
</dbReference>
<keyword evidence="2 3" id="KW-0040">ANK repeat</keyword>
<dbReference type="STRING" id="2903.R1C2A2"/>
<feature type="region of interest" description="Disordered" evidence="4">
    <location>
        <begin position="85"/>
        <end position="118"/>
    </location>
</feature>
<evidence type="ECO:0000313" key="5">
    <source>
        <dbReference type="EnsemblProtists" id="EOD16673"/>
    </source>
</evidence>
<dbReference type="HOGENOM" id="CLU_1430465_0_0_1"/>
<dbReference type="KEGG" id="ehx:EMIHUDRAFT_244778"/>
<dbReference type="InterPro" id="IPR050889">
    <property type="entry name" value="Dendritic_Spine_Reg/Scaffold"/>
</dbReference>
<feature type="repeat" description="ANK" evidence="3">
    <location>
        <begin position="115"/>
        <end position="147"/>
    </location>
</feature>
<dbReference type="SUPFAM" id="SSF48403">
    <property type="entry name" value="Ankyrin repeat"/>
    <property type="match status" value="1"/>
</dbReference>
<dbReference type="Proteomes" id="UP000013827">
    <property type="component" value="Unassembled WGS sequence"/>
</dbReference>
<feature type="repeat" description="ANK" evidence="3">
    <location>
        <begin position="56"/>
        <end position="89"/>
    </location>
</feature>
<dbReference type="AlphaFoldDB" id="A0A0D3IZI8"/>
<dbReference type="PROSITE" id="PS50088">
    <property type="entry name" value="ANK_REPEAT"/>
    <property type="match status" value="4"/>
</dbReference>
<evidence type="ECO:0000313" key="6">
    <source>
        <dbReference type="Proteomes" id="UP000013827"/>
    </source>
</evidence>
<keyword evidence="1" id="KW-0677">Repeat</keyword>
<dbReference type="PaxDb" id="2903-EOD16673"/>
<dbReference type="Gene3D" id="1.25.40.20">
    <property type="entry name" value="Ankyrin repeat-containing domain"/>
    <property type="match status" value="3"/>
</dbReference>
<proteinExistence type="predicted"/>
<reference evidence="6" key="1">
    <citation type="journal article" date="2013" name="Nature">
        <title>Pan genome of the phytoplankton Emiliania underpins its global distribution.</title>
        <authorList>
            <person name="Read B.A."/>
            <person name="Kegel J."/>
            <person name="Klute M.J."/>
            <person name="Kuo A."/>
            <person name="Lefebvre S.C."/>
            <person name="Maumus F."/>
            <person name="Mayer C."/>
            <person name="Miller J."/>
            <person name="Monier A."/>
            <person name="Salamov A."/>
            <person name="Young J."/>
            <person name="Aguilar M."/>
            <person name="Claverie J.M."/>
            <person name="Frickenhaus S."/>
            <person name="Gonzalez K."/>
            <person name="Herman E.K."/>
            <person name="Lin Y.C."/>
            <person name="Napier J."/>
            <person name="Ogata H."/>
            <person name="Sarno A.F."/>
            <person name="Shmutz J."/>
            <person name="Schroeder D."/>
            <person name="de Vargas C."/>
            <person name="Verret F."/>
            <person name="von Dassow P."/>
            <person name="Valentin K."/>
            <person name="Van de Peer Y."/>
            <person name="Wheeler G."/>
            <person name="Dacks J.B."/>
            <person name="Delwiche C.F."/>
            <person name="Dyhrman S.T."/>
            <person name="Glockner G."/>
            <person name="John U."/>
            <person name="Richards T."/>
            <person name="Worden A.Z."/>
            <person name="Zhang X."/>
            <person name="Grigoriev I.V."/>
            <person name="Allen A.E."/>
            <person name="Bidle K."/>
            <person name="Borodovsky M."/>
            <person name="Bowler C."/>
            <person name="Brownlee C."/>
            <person name="Cock J.M."/>
            <person name="Elias M."/>
            <person name="Gladyshev V.N."/>
            <person name="Groth M."/>
            <person name="Guda C."/>
            <person name="Hadaegh A."/>
            <person name="Iglesias-Rodriguez M.D."/>
            <person name="Jenkins J."/>
            <person name="Jones B.M."/>
            <person name="Lawson T."/>
            <person name="Leese F."/>
            <person name="Lindquist E."/>
            <person name="Lobanov A."/>
            <person name="Lomsadze A."/>
            <person name="Malik S.B."/>
            <person name="Marsh M.E."/>
            <person name="Mackinder L."/>
            <person name="Mock T."/>
            <person name="Mueller-Roeber B."/>
            <person name="Pagarete A."/>
            <person name="Parker M."/>
            <person name="Probert I."/>
            <person name="Quesneville H."/>
            <person name="Raines C."/>
            <person name="Rensing S.A."/>
            <person name="Riano-Pachon D.M."/>
            <person name="Richier S."/>
            <person name="Rokitta S."/>
            <person name="Shiraiwa Y."/>
            <person name="Soanes D.M."/>
            <person name="van der Giezen M."/>
            <person name="Wahlund T.M."/>
            <person name="Williams B."/>
            <person name="Wilson W."/>
            <person name="Wolfe G."/>
            <person name="Wurch L.L."/>
        </authorList>
    </citation>
    <scope>NUCLEOTIDE SEQUENCE</scope>
</reference>
<evidence type="ECO:0000256" key="1">
    <source>
        <dbReference type="ARBA" id="ARBA00022737"/>
    </source>
</evidence>
<evidence type="ECO:0000256" key="4">
    <source>
        <dbReference type="SAM" id="MobiDB-lite"/>
    </source>
</evidence>
<keyword evidence="6" id="KW-1185">Reference proteome</keyword>
<dbReference type="PROSITE" id="PS50297">
    <property type="entry name" value="ANK_REP_REGION"/>
    <property type="match status" value="4"/>
</dbReference>
<dbReference type="RefSeq" id="XP_005769102.1">
    <property type="nucleotide sequence ID" value="XM_005769045.1"/>
</dbReference>
<dbReference type="EnsemblProtists" id="EOD16673">
    <property type="protein sequence ID" value="EOD16673"/>
    <property type="gene ID" value="EMIHUDRAFT_244778"/>
</dbReference>
<dbReference type="eggNOG" id="KOG4177">
    <property type="taxonomic scope" value="Eukaryota"/>
</dbReference>
<organism evidence="5 6">
    <name type="scientific">Emiliania huxleyi (strain CCMP1516)</name>
    <dbReference type="NCBI Taxonomy" id="280463"/>
    <lineage>
        <taxon>Eukaryota</taxon>
        <taxon>Haptista</taxon>
        <taxon>Haptophyta</taxon>
        <taxon>Prymnesiophyceae</taxon>
        <taxon>Isochrysidales</taxon>
        <taxon>Noelaerhabdaceae</taxon>
        <taxon>Emiliania</taxon>
    </lineage>
</organism>
<dbReference type="InterPro" id="IPR002110">
    <property type="entry name" value="Ankyrin_rpt"/>
</dbReference>
<feature type="repeat" description="ANK" evidence="3">
    <location>
        <begin position="153"/>
        <end position="178"/>
    </location>
</feature>